<dbReference type="GO" id="GO:0043138">
    <property type="term" value="F:3'-5' DNA helicase activity"/>
    <property type="evidence" value="ECO:0007669"/>
    <property type="project" value="UniProtKB-EC"/>
</dbReference>
<comment type="catalytic activity">
    <reaction evidence="6 8">
        <text>Couples ATP hydrolysis with the unwinding of duplex DNA by translocating in the 3'-5' direction.</text>
        <dbReference type="EC" id="5.6.2.4"/>
    </reaction>
</comment>
<dbReference type="AlphaFoldDB" id="A0A811KIG6"/>
<evidence type="ECO:0000313" key="13">
    <source>
        <dbReference type="Proteomes" id="UP000614601"/>
    </source>
</evidence>
<dbReference type="InterPro" id="IPR032284">
    <property type="entry name" value="RecQ_Zn-bd"/>
</dbReference>
<dbReference type="GO" id="GO:0000724">
    <property type="term" value="P:double-strand break repair via homologous recombination"/>
    <property type="evidence" value="ECO:0007669"/>
    <property type="project" value="TreeGrafter"/>
</dbReference>
<dbReference type="GO" id="GO:0005634">
    <property type="term" value="C:nucleus"/>
    <property type="evidence" value="ECO:0007669"/>
    <property type="project" value="TreeGrafter"/>
</dbReference>
<dbReference type="InterPro" id="IPR014001">
    <property type="entry name" value="Helicase_ATP-bd"/>
</dbReference>
<dbReference type="EMBL" id="CAJFCW020000003">
    <property type="protein sequence ID" value="CAG9105277.1"/>
    <property type="molecule type" value="Genomic_DNA"/>
</dbReference>
<dbReference type="GO" id="GO:0005694">
    <property type="term" value="C:chromosome"/>
    <property type="evidence" value="ECO:0007669"/>
    <property type="project" value="TreeGrafter"/>
</dbReference>
<accession>A0A811KIG6</accession>
<dbReference type="PANTHER" id="PTHR13710:SF152">
    <property type="entry name" value="ATP-DEPENDENT DNA HELICASE Q5"/>
    <property type="match status" value="1"/>
</dbReference>
<evidence type="ECO:0000259" key="10">
    <source>
        <dbReference type="PROSITE" id="PS51192"/>
    </source>
</evidence>
<dbReference type="Pfam" id="PF00270">
    <property type="entry name" value="DEAD"/>
    <property type="match status" value="1"/>
</dbReference>
<dbReference type="GO" id="GO:0016787">
    <property type="term" value="F:hydrolase activity"/>
    <property type="evidence" value="ECO:0007669"/>
    <property type="project" value="UniProtKB-KW"/>
</dbReference>
<comment type="subcellular location">
    <subcellularLocation>
        <location evidence="8">Nucleus</location>
    </subcellularLocation>
</comment>
<dbReference type="Gene3D" id="3.40.50.300">
    <property type="entry name" value="P-loop containing nucleotide triphosphate hydrolases"/>
    <property type="match status" value="2"/>
</dbReference>
<feature type="domain" description="Helicase C-terminal" evidence="11">
    <location>
        <begin position="303"/>
        <end position="461"/>
    </location>
</feature>
<organism evidence="12 13">
    <name type="scientific">Bursaphelenchus okinawaensis</name>
    <dbReference type="NCBI Taxonomy" id="465554"/>
    <lineage>
        <taxon>Eukaryota</taxon>
        <taxon>Metazoa</taxon>
        <taxon>Ecdysozoa</taxon>
        <taxon>Nematoda</taxon>
        <taxon>Chromadorea</taxon>
        <taxon>Rhabditida</taxon>
        <taxon>Tylenchina</taxon>
        <taxon>Tylenchomorpha</taxon>
        <taxon>Aphelenchoidea</taxon>
        <taxon>Aphelenchoididae</taxon>
        <taxon>Bursaphelenchus</taxon>
    </lineage>
</organism>
<dbReference type="Proteomes" id="UP000783686">
    <property type="component" value="Unassembled WGS sequence"/>
</dbReference>
<evidence type="ECO:0000259" key="11">
    <source>
        <dbReference type="PROSITE" id="PS51194"/>
    </source>
</evidence>
<evidence type="ECO:0000313" key="12">
    <source>
        <dbReference type="EMBL" id="CAD5216086.1"/>
    </source>
</evidence>
<evidence type="ECO:0000256" key="6">
    <source>
        <dbReference type="ARBA" id="ARBA00034617"/>
    </source>
</evidence>
<evidence type="ECO:0000256" key="2">
    <source>
        <dbReference type="ARBA" id="ARBA00022741"/>
    </source>
</evidence>
<keyword evidence="2 8" id="KW-0547">Nucleotide-binding</keyword>
<dbReference type="EMBL" id="CAJFDH010000003">
    <property type="protein sequence ID" value="CAD5216086.1"/>
    <property type="molecule type" value="Genomic_DNA"/>
</dbReference>
<dbReference type="SMART" id="SM00487">
    <property type="entry name" value="DEXDc"/>
    <property type="match status" value="1"/>
</dbReference>
<dbReference type="Pfam" id="PF16124">
    <property type="entry name" value="RecQ_Zn_bind"/>
    <property type="match status" value="1"/>
</dbReference>
<dbReference type="NCBIfam" id="TIGR00614">
    <property type="entry name" value="recQ_fam"/>
    <property type="match status" value="1"/>
</dbReference>
<comment type="similarity">
    <text evidence="1 8">Belongs to the helicase family. RecQ subfamily.</text>
</comment>
<feature type="domain" description="Helicase ATP-binding" evidence="10">
    <location>
        <begin position="99"/>
        <end position="273"/>
    </location>
</feature>
<comment type="caution">
    <text evidence="12">The sequence shown here is derived from an EMBL/GenBank/DDBJ whole genome shotgun (WGS) entry which is preliminary data.</text>
</comment>
<keyword evidence="5 8" id="KW-0067">ATP-binding</keyword>
<keyword evidence="3 8" id="KW-0378">Hydrolase</keyword>
<reference evidence="12" key="1">
    <citation type="submission" date="2020-09" db="EMBL/GenBank/DDBJ databases">
        <authorList>
            <person name="Kikuchi T."/>
        </authorList>
    </citation>
    <scope>NUCLEOTIDE SEQUENCE</scope>
    <source>
        <strain evidence="12">SH1</strain>
    </source>
</reference>
<proteinExistence type="inferred from homology"/>
<dbReference type="GO" id="GO:0003676">
    <property type="term" value="F:nucleic acid binding"/>
    <property type="evidence" value="ECO:0007669"/>
    <property type="project" value="InterPro"/>
</dbReference>
<name>A0A811KIG6_9BILA</name>
<evidence type="ECO:0000256" key="7">
    <source>
        <dbReference type="ARBA" id="ARBA00049360"/>
    </source>
</evidence>
<feature type="region of interest" description="Disordered" evidence="9">
    <location>
        <begin position="1"/>
        <end position="57"/>
    </location>
</feature>
<dbReference type="GO" id="GO:0005737">
    <property type="term" value="C:cytoplasm"/>
    <property type="evidence" value="ECO:0007669"/>
    <property type="project" value="TreeGrafter"/>
</dbReference>
<feature type="compositionally biased region" description="Polar residues" evidence="9">
    <location>
        <begin position="33"/>
        <end position="44"/>
    </location>
</feature>
<dbReference type="GO" id="GO:0009378">
    <property type="term" value="F:four-way junction helicase activity"/>
    <property type="evidence" value="ECO:0007669"/>
    <property type="project" value="TreeGrafter"/>
</dbReference>
<dbReference type="GO" id="GO:0005524">
    <property type="term" value="F:ATP binding"/>
    <property type="evidence" value="ECO:0007669"/>
    <property type="project" value="UniProtKB-KW"/>
</dbReference>
<protein>
    <recommendedName>
        <fullName evidence="8">ATP-dependent DNA helicase</fullName>
        <ecNumber evidence="8">5.6.2.4</ecNumber>
    </recommendedName>
</protein>
<keyword evidence="4 8" id="KW-0347">Helicase</keyword>
<evidence type="ECO:0000256" key="5">
    <source>
        <dbReference type="ARBA" id="ARBA00022840"/>
    </source>
</evidence>
<evidence type="ECO:0000256" key="8">
    <source>
        <dbReference type="RuleBase" id="RU364117"/>
    </source>
</evidence>
<dbReference type="PROSITE" id="PS51192">
    <property type="entry name" value="HELICASE_ATP_BIND_1"/>
    <property type="match status" value="1"/>
</dbReference>
<evidence type="ECO:0000256" key="1">
    <source>
        <dbReference type="ARBA" id="ARBA00005446"/>
    </source>
</evidence>
<dbReference type="InterPro" id="IPR027417">
    <property type="entry name" value="P-loop_NTPase"/>
</dbReference>
<evidence type="ECO:0000256" key="4">
    <source>
        <dbReference type="ARBA" id="ARBA00022806"/>
    </source>
</evidence>
<keyword evidence="8" id="KW-0539">Nucleus</keyword>
<evidence type="ECO:0000256" key="3">
    <source>
        <dbReference type="ARBA" id="ARBA00022801"/>
    </source>
</evidence>
<dbReference type="Proteomes" id="UP000614601">
    <property type="component" value="Unassembled WGS sequence"/>
</dbReference>
<comment type="catalytic activity">
    <reaction evidence="7 8">
        <text>ATP + H2O = ADP + phosphate + H(+)</text>
        <dbReference type="Rhea" id="RHEA:13065"/>
        <dbReference type="ChEBI" id="CHEBI:15377"/>
        <dbReference type="ChEBI" id="CHEBI:15378"/>
        <dbReference type="ChEBI" id="CHEBI:30616"/>
        <dbReference type="ChEBI" id="CHEBI:43474"/>
        <dbReference type="ChEBI" id="CHEBI:456216"/>
    </reaction>
</comment>
<evidence type="ECO:0000256" key="9">
    <source>
        <dbReference type="SAM" id="MobiDB-lite"/>
    </source>
</evidence>
<dbReference type="InterPro" id="IPR001650">
    <property type="entry name" value="Helicase_C-like"/>
</dbReference>
<dbReference type="PROSITE" id="PS51194">
    <property type="entry name" value="HELICASE_CTER"/>
    <property type="match status" value="1"/>
</dbReference>
<dbReference type="InterPro" id="IPR004589">
    <property type="entry name" value="DNA_helicase_ATP-dep_RecQ"/>
</dbReference>
<dbReference type="EC" id="5.6.2.4" evidence="8"/>
<dbReference type="SUPFAM" id="SSF52540">
    <property type="entry name" value="P-loop containing nucleoside triphosphate hydrolases"/>
    <property type="match status" value="1"/>
</dbReference>
<dbReference type="InterPro" id="IPR011545">
    <property type="entry name" value="DEAD/DEAH_box_helicase_dom"/>
</dbReference>
<sequence length="654" mass="73653">MPPKKKTPVRRKSTKRRKTRKRKMYSSKSRRPISNSAPSTSGARQETPPPEVLDLPRQVDVKVERPELSPDIKNVCSQKLFKVFGHQKFLSVHQKMAIMLALKRQNDLMVIFPTGSGKSLVYQLPALVHPGVTIVFSPLLALIADQVKELQRKGVKAEELNSNVTGEKFKKVISDLSSSHPLVKLLFITPETAERSEFKQALRTMVSNNTLAYWVVDEAHCLYKWGCHFRPNYKKLIEIRHLVPEIPCLALTATATNLVQHYLKKKLNSPQLDMLLVKAPMYRSNLYFDVKFKHQLTKGVETEISDFAKKVLYQNGSISTGCVLVFTVTCGDVDDLAAALKLRGLKVLAYHSKKPQKEKDAILDAFRAGRAPVIVSTSGFGMGIDKADVRAVIHHRFALSIDDYLQQAGRAGRDGKRSYCRVYFGKDDLNLLSFISRGEKKKTSVEDAQGYCMATECRHVILARSVGDEVDACERNCDVCQNPEIVKKSVELCESSDTSKSRVGGKRGRGDLLDNIRETCRSYKQENGEEETFGPSSYSPKQKIMKFDIAKRKMSYVDADRAHEKTVTVVGKFAAPEDDDKRKKMRDWLQKKLAQNPLSKDDADVALAMAYELEDRAYSSNSSYQNYQALVTGYVMQMSRDTKAGVKYVIPSVT</sequence>
<dbReference type="OrthoDB" id="10261556at2759"/>
<keyword evidence="13" id="KW-1185">Reference proteome</keyword>
<dbReference type="PANTHER" id="PTHR13710">
    <property type="entry name" value="DNA HELICASE RECQ FAMILY MEMBER"/>
    <property type="match status" value="1"/>
</dbReference>
<dbReference type="SMART" id="SM00490">
    <property type="entry name" value="HELICc"/>
    <property type="match status" value="1"/>
</dbReference>
<dbReference type="Pfam" id="PF00271">
    <property type="entry name" value="Helicase_C"/>
    <property type="match status" value="1"/>
</dbReference>
<feature type="compositionally biased region" description="Basic residues" evidence="9">
    <location>
        <begin position="1"/>
        <end position="31"/>
    </location>
</feature>
<gene>
    <name evidence="12" type="ORF">BOKJ2_LOCUS6417</name>
</gene>